<dbReference type="PROSITE" id="PS51257">
    <property type="entry name" value="PROKAR_LIPOPROTEIN"/>
    <property type="match status" value="1"/>
</dbReference>
<protein>
    <submittedName>
        <fullName evidence="1">Uncharacterized protein</fullName>
    </submittedName>
</protein>
<evidence type="ECO:0000313" key="1">
    <source>
        <dbReference type="EMBL" id="AWI26043.1"/>
    </source>
</evidence>
<dbReference type="EMBL" id="CP029187">
    <property type="protein sequence ID" value="AWI26043.1"/>
    <property type="molecule type" value="Genomic_DNA"/>
</dbReference>
<dbReference type="AlphaFoldDB" id="A0A2S1SI09"/>
<reference evidence="1 2" key="1">
    <citation type="submission" date="2018-05" db="EMBL/GenBank/DDBJ databases">
        <title>Genome sequencing of Flavobacterium sp. HYN0049.</title>
        <authorList>
            <person name="Yi H."/>
            <person name="Baek C."/>
        </authorList>
    </citation>
    <scope>NUCLEOTIDE SEQUENCE [LARGE SCALE GENOMIC DNA]</scope>
    <source>
        <strain evidence="1 2">HYN0049</strain>
    </source>
</reference>
<accession>A0A2S1SI09</accession>
<dbReference type="RefSeq" id="WP_108903822.1">
    <property type="nucleotide sequence ID" value="NZ_CP029187.1"/>
</dbReference>
<evidence type="ECO:0000313" key="2">
    <source>
        <dbReference type="Proteomes" id="UP000244937"/>
    </source>
</evidence>
<proteinExistence type="predicted"/>
<gene>
    <name evidence="1" type="ORF">HYN49_09120</name>
</gene>
<organism evidence="1 2">
    <name type="scientific">Flavobacterium pallidum</name>
    <dbReference type="NCBI Taxonomy" id="2172098"/>
    <lineage>
        <taxon>Bacteria</taxon>
        <taxon>Pseudomonadati</taxon>
        <taxon>Bacteroidota</taxon>
        <taxon>Flavobacteriia</taxon>
        <taxon>Flavobacteriales</taxon>
        <taxon>Flavobacteriaceae</taxon>
        <taxon>Flavobacterium</taxon>
    </lineage>
</organism>
<sequence>MLKKIVLATTALALCSCHKELSTAQIDAVIKKYDTEDFSALKNSYVGYRGKDETANVMLMVAEFDLNCPAYIATIYPKTKELVKTDDHLIKESDKNCASYFKKEQIADYTKAFLKYDLKVIGVDAAGNVYINPTEQDLPNLLRIVPGTTPKDLKDFKKYKGNWYLRKE</sequence>
<dbReference type="OrthoDB" id="799908at2"/>
<dbReference type="KEGG" id="fpal:HYN49_09120"/>
<dbReference type="Proteomes" id="UP000244937">
    <property type="component" value="Chromosome"/>
</dbReference>
<keyword evidence="2" id="KW-1185">Reference proteome</keyword>
<name>A0A2S1SI09_9FLAO</name>